<organism evidence="3 4">
    <name type="scientific">Cohnella cholangitidis</name>
    <dbReference type="NCBI Taxonomy" id="2598458"/>
    <lineage>
        <taxon>Bacteria</taxon>
        <taxon>Bacillati</taxon>
        <taxon>Bacillota</taxon>
        <taxon>Bacilli</taxon>
        <taxon>Bacillales</taxon>
        <taxon>Paenibacillaceae</taxon>
        <taxon>Cohnella</taxon>
    </lineage>
</organism>
<dbReference type="InterPro" id="IPR036366">
    <property type="entry name" value="PGBDSf"/>
</dbReference>
<dbReference type="InterPro" id="IPR017853">
    <property type="entry name" value="GH"/>
</dbReference>
<dbReference type="Pfam" id="PF01471">
    <property type="entry name" value="PG_binding_1"/>
    <property type="match status" value="2"/>
</dbReference>
<dbReference type="InterPro" id="IPR015020">
    <property type="entry name" value="Rv2525c-like_Glyco_Hydro-like"/>
</dbReference>
<dbReference type="KEGG" id="cchl:FPL14_12100"/>
<proteinExistence type="predicted"/>
<keyword evidence="4" id="KW-1185">Reference proteome</keyword>
<evidence type="ECO:0000259" key="1">
    <source>
        <dbReference type="Pfam" id="PF01471"/>
    </source>
</evidence>
<name>A0A7G5BY09_9BACL</name>
<sequence length="756" mass="82871">MDQMVHAVQGWLNDTYENNSNFTPVAEDGITGWGTIRGLITALQIEIGVSAPNGSFGPQTFSLCPTISELSTNINLVKIVQGALFCKGYNPTGFTGTYGNGTKAAIESFQSDAGFENPDGVTTPLFMKALLTMDAFVNLGDSELRTIQQNLNRKYGIVFGPDIGLVPCDGLRSRTLAKALIYGVQVEEGIPVPNGTFGPQTLSLLPTLSEGSTKADFIKLLRYGLFLNNFYPYYFTGVFDAALKGIVKNFQSFVKLTADGIAGKQTLASLFISYGDKNRAGTACDCVTTITPARAQTLFSSGYRIIGRYIVGDWKKIKPGELETIFNAGLKVFPIYQSSGSSVNYFTAYQGARDAVAAKNAASSYGFKTNAIIYFAVDFDCSDGQVTSNILPYFRALSNTMVSGGAKYKIGIYGPRNVCTRVSNEGLAVTSFVSDMSSGFSGNMGYPLPSNWAFDQITTISVGSGDGLIEIDKNIASGRDPAVNEVDTGYEPPLSKEMQNEVFISHLQDIHQLAMDYTNNDIYMANQKTLHYLRHVNYDGLLWDTVAGNTDDNFINHVKTTMNNPPLETFYDPETGIEIDIPHWAATANSYTYLLDDVVWAELSGAIGDLITCAGDSVKAYNNGLYPSVYLAAKALINSEVGISTFSNSDLLSDIDAYLVSVMMNSNYSRKLPEIFKTYYTDINHYKNRFANFTLRYGHLNQLEENAYYLLTTEIPLAYANVRDLIFKPAFNVVNYSNSQAAEIAQAYREIIESKI</sequence>
<dbReference type="SUPFAM" id="SSF47090">
    <property type="entry name" value="PGBD-like"/>
    <property type="match status" value="2"/>
</dbReference>
<evidence type="ECO:0000313" key="4">
    <source>
        <dbReference type="Proteomes" id="UP000515679"/>
    </source>
</evidence>
<protein>
    <submittedName>
        <fullName evidence="3">DUF1906 domain-containing protein</fullName>
    </submittedName>
</protein>
<reference evidence="3 4" key="1">
    <citation type="submission" date="2019-07" db="EMBL/GenBank/DDBJ databases">
        <authorList>
            <person name="Kim J.K."/>
            <person name="Cheong H.-M."/>
            <person name="Choi Y."/>
            <person name="Hwang K.J."/>
            <person name="Lee S."/>
            <person name="Choi C."/>
        </authorList>
    </citation>
    <scope>NUCLEOTIDE SEQUENCE [LARGE SCALE GENOMIC DNA]</scope>
    <source>
        <strain evidence="3 4">KS 22</strain>
    </source>
</reference>
<dbReference type="InterPro" id="IPR036365">
    <property type="entry name" value="PGBD-like_sf"/>
</dbReference>
<dbReference type="SUPFAM" id="SSF51445">
    <property type="entry name" value="(Trans)glycosidases"/>
    <property type="match status" value="1"/>
</dbReference>
<dbReference type="EMBL" id="CP041969">
    <property type="protein sequence ID" value="QMV41843.1"/>
    <property type="molecule type" value="Genomic_DNA"/>
</dbReference>
<gene>
    <name evidence="3" type="ORF">FPL14_12100</name>
</gene>
<dbReference type="Pfam" id="PF08924">
    <property type="entry name" value="Rv2525c_GlyHyd-like"/>
    <property type="match status" value="1"/>
</dbReference>
<feature type="domain" description="Peptidoglycan binding-like" evidence="1">
    <location>
        <begin position="228"/>
        <end position="270"/>
    </location>
</feature>
<feature type="domain" description="Peptidoglycan binding-like" evidence="1">
    <location>
        <begin position="76"/>
        <end position="130"/>
    </location>
</feature>
<dbReference type="CDD" id="cd06418">
    <property type="entry name" value="GH25_BacA-like"/>
    <property type="match status" value="1"/>
</dbReference>
<evidence type="ECO:0000313" key="3">
    <source>
        <dbReference type="EMBL" id="QMV41843.1"/>
    </source>
</evidence>
<dbReference type="InterPro" id="IPR002477">
    <property type="entry name" value="Peptidoglycan-bd-like"/>
</dbReference>
<dbReference type="Proteomes" id="UP000515679">
    <property type="component" value="Chromosome"/>
</dbReference>
<accession>A0A7G5BY09</accession>
<dbReference type="AlphaFoldDB" id="A0A7G5BY09"/>
<dbReference type="Gene3D" id="3.20.20.80">
    <property type="entry name" value="Glycosidases"/>
    <property type="match status" value="1"/>
</dbReference>
<feature type="domain" description="Rv2525c-like glycoside hydrolase-like" evidence="2">
    <location>
        <begin position="297"/>
        <end position="475"/>
    </location>
</feature>
<dbReference type="RefSeq" id="WP_182303179.1">
    <property type="nucleotide sequence ID" value="NZ_CP041969.1"/>
</dbReference>
<evidence type="ECO:0000259" key="2">
    <source>
        <dbReference type="Pfam" id="PF08924"/>
    </source>
</evidence>
<dbReference type="Gene3D" id="1.10.101.10">
    <property type="entry name" value="PGBD-like superfamily/PGBD"/>
    <property type="match status" value="2"/>
</dbReference>